<feature type="compositionally biased region" description="Basic residues" evidence="1">
    <location>
        <begin position="242"/>
        <end position="253"/>
    </location>
</feature>
<dbReference type="EMBL" id="KV878975">
    <property type="protein sequence ID" value="OJK00773.1"/>
    <property type="molecule type" value="Genomic_DNA"/>
</dbReference>
<dbReference type="SUPFAM" id="SSF46565">
    <property type="entry name" value="Chaperone J-domain"/>
    <property type="match status" value="1"/>
</dbReference>
<dbReference type="OMA" id="WLDLWSK"/>
<reference evidence="4" key="1">
    <citation type="journal article" date="2017" name="Genome Biol.">
        <title>Comparative genomics reveals high biological diversity and specific adaptations in the industrially and medically important fungal genus Aspergillus.</title>
        <authorList>
            <person name="de Vries R.P."/>
            <person name="Riley R."/>
            <person name="Wiebenga A."/>
            <person name="Aguilar-Osorio G."/>
            <person name="Amillis S."/>
            <person name="Uchima C.A."/>
            <person name="Anderluh G."/>
            <person name="Asadollahi M."/>
            <person name="Askin M."/>
            <person name="Barry K."/>
            <person name="Battaglia E."/>
            <person name="Bayram O."/>
            <person name="Benocci T."/>
            <person name="Braus-Stromeyer S.A."/>
            <person name="Caldana C."/>
            <person name="Canovas D."/>
            <person name="Cerqueira G.C."/>
            <person name="Chen F."/>
            <person name="Chen W."/>
            <person name="Choi C."/>
            <person name="Clum A."/>
            <person name="Dos Santos R.A."/>
            <person name="Damasio A.R."/>
            <person name="Diallinas G."/>
            <person name="Emri T."/>
            <person name="Fekete E."/>
            <person name="Flipphi M."/>
            <person name="Freyberg S."/>
            <person name="Gallo A."/>
            <person name="Gournas C."/>
            <person name="Habgood R."/>
            <person name="Hainaut M."/>
            <person name="Harispe M.L."/>
            <person name="Henrissat B."/>
            <person name="Hilden K.S."/>
            <person name="Hope R."/>
            <person name="Hossain A."/>
            <person name="Karabika E."/>
            <person name="Karaffa L."/>
            <person name="Karanyi Z."/>
            <person name="Krasevec N."/>
            <person name="Kuo A."/>
            <person name="Kusch H."/>
            <person name="LaButti K."/>
            <person name="Lagendijk E.L."/>
            <person name="Lapidus A."/>
            <person name="Levasseur A."/>
            <person name="Lindquist E."/>
            <person name="Lipzen A."/>
            <person name="Logrieco A.F."/>
            <person name="MacCabe A."/>
            <person name="Maekelae M.R."/>
            <person name="Malavazi I."/>
            <person name="Melin P."/>
            <person name="Meyer V."/>
            <person name="Mielnichuk N."/>
            <person name="Miskei M."/>
            <person name="Molnar A.P."/>
            <person name="Mule G."/>
            <person name="Ngan C.Y."/>
            <person name="Orejas M."/>
            <person name="Orosz E."/>
            <person name="Ouedraogo J.P."/>
            <person name="Overkamp K.M."/>
            <person name="Park H.-S."/>
            <person name="Perrone G."/>
            <person name="Piumi F."/>
            <person name="Punt P.J."/>
            <person name="Ram A.F."/>
            <person name="Ramon A."/>
            <person name="Rauscher S."/>
            <person name="Record E."/>
            <person name="Riano-Pachon D.M."/>
            <person name="Robert V."/>
            <person name="Roehrig J."/>
            <person name="Ruller R."/>
            <person name="Salamov A."/>
            <person name="Salih N.S."/>
            <person name="Samson R.A."/>
            <person name="Sandor E."/>
            <person name="Sanguinetti M."/>
            <person name="Schuetze T."/>
            <person name="Sepcic K."/>
            <person name="Shelest E."/>
            <person name="Sherlock G."/>
            <person name="Sophianopoulou V."/>
            <person name="Squina F.M."/>
            <person name="Sun H."/>
            <person name="Susca A."/>
            <person name="Todd R.B."/>
            <person name="Tsang A."/>
            <person name="Unkles S.E."/>
            <person name="van de Wiele N."/>
            <person name="van Rossen-Uffink D."/>
            <person name="Oliveira J.V."/>
            <person name="Vesth T.C."/>
            <person name="Visser J."/>
            <person name="Yu J.-H."/>
            <person name="Zhou M."/>
            <person name="Andersen M.R."/>
            <person name="Archer D.B."/>
            <person name="Baker S.E."/>
            <person name="Benoit I."/>
            <person name="Brakhage A.A."/>
            <person name="Braus G.H."/>
            <person name="Fischer R."/>
            <person name="Frisvad J.C."/>
            <person name="Goldman G.H."/>
            <person name="Houbraken J."/>
            <person name="Oakley B."/>
            <person name="Pocsi I."/>
            <person name="Scazzocchio C."/>
            <person name="Seiboth B."/>
            <person name="vanKuyk P.A."/>
            <person name="Wortman J."/>
            <person name="Dyer P.S."/>
            <person name="Grigoriev I.V."/>
        </authorList>
    </citation>
    <scope>NUCLEOTIDE SEQUENCE [LARGE SCALE GENOMIC DNA]</scope>
    <source>
        <strain evidence="4">ATCC 16872 / CBS 172.66 / WB 5094</strain>
    </source>
</reference>
<proteinExistence type="predicted"/>
<dbReference type="InterPro" id="IPR018253">
    <property type="entry name" value="DnaJ_domain_CS"/>
</dbReference>
<feature type="region of interest" description="Disordered" evidence="1">
    <location>
        <begin position="282"/>
        <end position="324"/>
    </location>
</feature>
<dbReference type="InterPro" id="IPR001623">
    <property type="entry name" value="DnaJ_domain"/>
</dbReference>
<feature type="compositionally biased region" description="Basic and acidic residues" evidence="1">
    <location>
        <begin position="15"/>
        <end position="33"/>
    </location>
</feature>
<feature type="region of interest" description="Disordered" evidence="1">
    <location>
        <begin position="1"/>
        <end position="51"/>
    </location>
</feature>
<feature type="compositionally biased region" description="Basic residues" evidence="1">
    <location>
        <begin position="314"/>
        <end position="324"/>
    </location>
</feature>
<protein>
    <recommendedName>
        <fullName evidence="2">J domain-containing protein</fullName>
    </recommendedName>
</protein>
<dbReference type="PROSITE" id="PS00636">
    <property type="entry name" value="DNAJ_1"/>
    <property type="match status" value="1"/>
</dbReference>
<dbReference type="InterPro" id="IPR036869">
    <property type="entry name" value="J_dom_sf"/>
</dbReference>
<evidence type="ECO:0000256" key="1">
    <source>
        <dbReference type="SAM" id="MobiDB-lite"/>
    </source>
</evidence>
<dbReference type="Pfam" id="PF23302">
    <property type="entry name" value="HTH_DNAJC9"/>
    <property type="match status" value="1"/>
</dbReference>
<accession>A0A1L9WXC1</accession>
<evidence type="ECO:0000313" key="3">
    <source>
        <dbReference type="EMBL" id="OJK00773.1"/>
    </source>
</evidence>
<dbReference type="GO" id="GO:0031072">
    <property type="term" value="F:heat shock protein binding"/>
    <property type="evidence" value="ECO:0007669"/>
    <property type="project" value="TreeGrafter"/>
</dbReference>
<feature type="compositionally biased region" description="Basic and acidic residues" evidence="1">
    <location>
        <begin position="230"/>
        <end position="241"/>
    </location>
</feature>
<dbReference type="PROSITE" id="PS50076">
    <property type="entry name" value="DNAJ_2"/>
    <property type="match status" value="1"/>
</dbReference>
<dbReference type="InterPro" id="IPR052594">
    <property type="entry name" value="J_domain-containing_protein"/>
</dbReference>
<dbReference type="SMART" id="SM00271">
    <property type="entry name" value="DnaJ"/>
    <property type="match status" value="1"/>
</dbReference>
<dbReference type="AlphaFoldDB" id="A0A1L9WXC1"/>
<sequence>MPRKSKAQAPPPRSESPESLRDSESPGSRRDSESPEPPSPETDLYEILGVSNDATADQIKSAYRKQALKHHPDKVPADERDEANKTFQQIAFAYAILSDGKRRERYDLTGSTSEAVDVDEDFNWADFYREQFSSAIDTSAIDKLKHEYQGSEEEARDVLAAYDTYRGDLDKVYESVLLCNVLDDDERFRAIIDRAIAEGRAKKHKSYVEEPAKKRERRVKRALKEAKEAEALAAEVEEKQSGKKNGKGGKKTSKKNDGAMGDNELLKMIQQRQATRAEAFFDRLEQQYGQPGRKRGAKMDEPPEEAFAATAARKTAKKKRKTDA</sequence>
<gene>
    <name evidence="3" type="ORF">ASPACDRAFT_59607</name>
</gene>
<keyword evidence="4" id="KW-1185">Reference proteome</keyword>
<dbReference type="GO" id="GO:0005634">
    <property type="term" value="C:nucleus"/>
    <property type="evidence" value="ECO:0007669"/>
    <property type="project" value="TreeGrafter"/>
</dbReference>
<evidence type="ECO:0000313" key="4">
    <source>
        <dbReference type="Proteomes" id="UP000184546"/>
    </source>
</evidence>
<dbReference type="PANTHER" id="PTHR44144:SF1">
    <property type="entry name" value="DNAJ HOMOLOG SUBFAMILY C MEMBER 9"/>
    <property type="match status" value="1"/>
</dbReference>
<dbReference type="FunFam" id="1.10.287.110:FF:000110">
    <property type="entry name" value="DnaJ domain protein (AFU_orthologue AFUA_2G13210)"/>
    <property type="match status" value="1"/>
</dbReference>
<evidence type="ECO:0000259" key="2">
    <source>
        <dbReference type="PROSITE" id="PS50076"/>
    </source>
</evidence>
<dbReference type="PANTHER" id="PTHR44144">
    <property type="entry name" value="DNAJ HOMOLOG SUBFAMILY C MEMBER 9"/>
    <property type="match status" value="1"/>
</dbReference>
<dbReference type="InterPro" id="IPR056453">
    <property type="entry name" value="HTH_DNAJC9"/>
</dbReference>
<dbReference type="CDD" id="cd06257">
    <property type="entry name" value="DnaJ"/>
    <property type="match status" value="1"/>
</dbReference>
<dbReference type="Pfam" id="PF00226">
    <property type="entry name" value="DnaJ"/>
    <property type="match status" value="1"/>
</dbReference>
<dbReference type="PRINTS" id="PR00625">
    <property type="entry name" value="JDOMAIN"/>
</dbReference>
<feature type="region of interest" description="Disordered" evidence="1">
    <location>
        <begin position="230"/>
        <end position="268"/>
    </location>
</feature>
<dbReference type="GO" id="GO:0005737">
    <property type="term" value="C:cytoplasm"/>
    <property type="evidence" value="ECO:0007669"/>
    <property type="project" value="TreeGrafter"/>
</dbReference>
<name>A0A1L9WXC1_ASPA1</name>
<dbReference type="VEuPathDB" id="FungiDB:ASPACDRAFT_59607"/>
<feature type="domain" description="J" evidence="2">
    <location>
        <begin position="43"/>
        <end position="110"/>
    </location>
</feature>
<organism evidence="3 4">
    <name type="scientific">Aspergillus aculeatus (strain ATCC 16872 / CBS 172.66 / WB 5094)</name>
    <dbReference type="NCBI Taxonomy" id="690307"/>
    <lineage>
        <taxon>Eukaryota</taxon>
        <taxon>Fungi</taxon>
        <taxon>Dikarya</taxon>
        <taxon>Ascomycota</taxon>
        <taxon>Pezizomycotina</taxon>
        <taxon>Eurotiomycetes</taxon>
        <taxon>Eurotiomycetidae</taxon>
        <taxon>Eurotiales</taxon>
        <taxon>Aspergillaceae</taxon>
        <taxon>Aspergillus</taxon>
        <taxon>Aspergillus subgen. Circumdati</taxon>
    </lineage>
</organism>
<dbReference type="GeneID" id="30977277"/>
<dbReference type="RefSeq" id="XP_020057112.1">
    <property type="nucleotide sequence ID" value="XM_020203463.1"/>
</dbReference>
<dbReference type="Gene3D" id="1.10.287.110">
    <property type="entry name" value="DnaJ domain"/>
    <property type="match status" value="1"/>
</dbReference>
<dbReference type="Proteomes" id="UP000184546">
    <property type="component" value="Unassembled WGS sequence"/>
</dbReference>
<dbReference type="OrthoDB" id="110024at2759"/>